<proteinExistence type="predicted"/>
<keyword evidence="1" id="KW-1133">Transmembrane helix</keyword>
<feature type="transmembrane region" description="Helical" evidence="1">
    <location>
        <begin position="20"/>
        <end position="42"/>
    </location>
</feature>
<dbReference type="PANTHER" id="PTHR10974:SF75">
    <property type="entry name" value="SULFATASE DOMAIN-CONTAINING PROTEIN"/>
    <property type="match status" value="1"/>
</dbReference>
<protein>
    <submittedName>
        <fullName evidence="4">Sulfatase N-terminal domain-containing protein</fullName>
    </submittedName>
    <submittedName>
        <fullName evidence="3">Sulfatase domain-containing protein</fullName>
    </submittedName>
</protein>
<dbReference type="WBParaSite" id="SSTP_0001212200.1">
    <property type="protein sequence ID" value="SSTP_0001212200.1"/>
    <property type="gene ID" value="SSTP_0001212200"/>
</dbReference>
<keyword evidence="1" id="KW-0812">Transmembrane</keyword>
<dbReference type="Pfam" id="PF02995">
    <property type="entry name" value="DUF229"/>
    <property type="match status" value="1"/>
</dbReference>
<dbReference type="InterPro" id="IPR017850">
    <property type="entry name" value="Alkaline_phosphatase_core_sf"/>
</dbReference>
<dbReference type="Gene3D" id="3.40.720.10">
    <property type="entry name" value="Alkaline Phosphatase, subunit A"/>
    <property type="match status" value="1"/>
</dbReference>
<keyword evidence="2" id="KW-1185">Reference proteome</keyword>
<accession>A0A0K0ERP2</accession>
<organism evidence="3">
    <name type="scientific">Strongyloides stercoralis</name>
    <name type="common">Threadworm</name>
    <dbReference type="NCBI Taxonomy" id="6248"/>
    <lineage>
        <taxon>Eukaryota</taxon>
        <taxon>Metazoa</taxon>
        <taxon>Ecdysozoa</taxon>
        <taxon>Nematoda</taxon>
        <taxon>Chromadorea</taxon>
        <taxon>Rhabditida</taxon>
        <taxon>Tylenchina</taxon>
        <taxon>Panagrolaimomorpha</taxon>
        <taxon>Strongyloidoidea</taxon>
        <taxon>Strongyloididae</taxon>
        <taxon>Strongyloides</taxon>
    </lineage>
</organism>
<evidence type="ECO:0000313" key="2">
    <source>
        <dbReference type="Proteomes" id="UP000035681"/>
    </source>
</evidence>
<dbReference type="WBParaSite" id="TCONS_00011363.p1">
    <property type="protein sequence ID" value="TCONS_00011363.p1"/>
    <property type="gene ID" value="XLOC_005698"/>
</dbReference>
<evidence type="ECO:0000313" key="3">
    <source>
        <dbReference type="WBParaSite" id="SSTP_0001212200.1"/>
    </source>
</evidence>
<dbReference type="STRING" id="6248.A0A0K0ERP2"/>
<name>A0A0K0ERP2_STRER</name>
<dbReference type="AlphaFoldDB" id="A0A0K0ERP2"/>
<dbReference type="GO" id="GO:0005615">
    <property type="term" value="C:extracellular space"/>
    <property type="evidence" value="ECO:0007669"/>
    <property type="project" value="TreeGrafter"/>
</dbReference>
<keyword evidence="1" id="KW-0472">Membrane</keyword>
<evidence type="ECO:0000313" key="4">
    <source>
        <dbReference type="WBParaSite" id="TCONS_00011363.p1"/>
    </source>
</evidence>
<evidence type="ECO:0000256" key="1">
    <source>
        <dbReference type="SAM" id="Phobius"/>
    </source>
</evidence>
<dbReference type="InterPro" id="IPR004245">
    <property type="entry name" value="DUF229"/>
</dbReference>
<dbReference type="SUPFAM" id="SSF53649">
    <property type="entry name" value="Alkaline phosphatase-like"/>
    <property type="match status" value="1"/>
</dbReference>
<dbReference type="PANTHER" id="PTHR10974">
    <property type="entry name" value="FI08016P-RELATED"/>
    <property type="match status" value="1"/>
</dbReference>
<dbReference type="Proteomes" id="UP000035681">
    <property type="component" value="Unplaced"/>
</dbReference>
<reference evidence="3" key="1">
    <citation type="submission" date="2015-08" db="UniProtKB">
        <authorList>
            <consortium name="WormBaseParasite"/>
        </authorList>
    </citation>
    <scope>IDENTIFICATION</scope>
</reference>
<sequence>MNLLGKLSNNNKSFYFIQKVKVIVSIIIVLIIIQYIFFLFFYNEKNYYFINIFDNIKIINETKKIILNNGNNVLQYNDDECTIKSYNPWSKNIFQWINIKKKLKRCNRIYKNNYYNLENGVLSLKKNISKNITCFYYCHYPFNDRKMKDGNIFEVKKPIILDCDIFTFYCKNNKNQKIFLDFIFHINRGVQYKNIPITFLNSQYKIKEETTKYDVHIYVIDSLSYYNALRSLQNTRQLLLNKLNGIEMKFLNINGENSRPNAYSFLLNKNSYNVTDAFGNKPQIINDFHPLNPCNHPLNISTYIVNYYKQMGYITLNAEDYHFFGMFNYFSCVGIDKNLYHHSFRPYQLLRSRYIKDNFYNNRKKEKCFINGLEILEFLEEFLKKNTSQPKFSLIWNSFLIHDNMNNLFDGDDKIYSFYLKNLEKFNNSFTILMGDHGYRLNNFQKSDIGFHEHKNPYFMITIPYNLRNNAKLINNLKINSEKHISFLDVYATLLDILTEGRNNNFINLKPYDLSNVVNDKIKGKSLIRPLPDKPRSCYEMYIPIQYCLCQLNFKYLPQSNKKEYDMLKEAFIYQLNKKIIIGNLTNICEKMFLDNNETFFVRKVTNKNGKALYQVEAVTLPGKAMYRAMFNEKIQLIGNDIIRLNQYKHQAEVCEKKSEYRKFCYCKKLLNN</sequence>